<sequence length="69" mass="7799">MIEINELIIYFCERLEPHPPISPLDWHDVCQSTLTYLNGYRITTTMLSSLAGNTADLETEKRLNQCGGA</sequence>
<dbReference type="EMBL" id="BARV01002733">
    <property type="protein sequence ID" value="GAH95520.1"/>
    <property type="molecule type" value="Genomic_DNA"/>
</dbReference>
<evidence type="ECO:0000313" key="1">
    <source>
        <dbReference type="EMBL" id="GAH95520.1"/>
    </source>
</evidence>
<dbReference type="AlphaFoldDB" id="X1KPH6"/>
<protein>
    <submittedName>
        <fullName evidence="1">Uncharacterized protein</fullName>
    </submittedName>
</protein>
<name>X1KPH6_9ZZZZ</name>
<accession>X1KPH6</accession>
<reference evidence="1" key="1">
    <citation type="journal article" date="2014" name="Front. Microbiol.">
        <title>High frequency of phylogenetically diverse reductive dehalogenase-homologous genes in deep subseafloor sedimentary metagenomes.</title>
        <authorList>
            <person name="Kawai M."/>
            <person name="Futagami T."/>
            <person name="Toyoda A."/>
            <person name="Takaki Y."/>
            <person name="Nishi S."/>
            <person name="Hori S."/>
            <person name="Arai W."/>
            <person name="Tsubouchi T."/>
            <person name="Morono Y."/>
            <person name="Uchiyama I."/>
            <person name="Ito T."/>
            <person name="Fujiyama A."/>
            <person name="Inagaki F."/>
            <person name="Takami H."/>
        </authorList>
    </citation>
    <scope>NUCLEOTIDE SEQUENCE</scope>
    <source>
        <strain evidence="1">Expedition CK06-06</strain>
    </source>
</reference>
<gene>
    <name evidence="1" type="ORF">S06H3_06897</name>
</gene>
<organism evidence="1">
    <name type="scientific">marine sediment metagenome</name>
    <dbReference type="NCBI Taxonomy" id="412755"/>
    <lineage>
        <taxon>unclassified sequences</taxon>
        <taxon>metagenomes</taxon>
        <taxon>ecological metagenomes</taxon>
    </lineage>
</organism>
<comment type="caution">
    <text evidence="1">The sequence shown here is derived from an EMBL/GenBank/DDBJ whole genome shotgun (WGS) entry which is preliminary data.</text>
</comment>
<proteinExistence type="predicted"/>